<accession>A0A8S5MK81</accession>
<proteinExistence type="predicted"/>
<sequence length="1276" mass="146223">MYKKMLEKLKDRPLTNWLYASYTVSDMADKMDQANIERNSQGQHNAEDVLKFLDFKSIQEDIGNLSTAELQLGAVDINGKRVDFSNAEDALRKADDFNDNHKGLTSIVVQHGDIYNIIVSEKNSRTHTYGDSVKKNLQVWDVYKQVFNGVGVDITAMPQELQSVFNAMNTGLAQYLKNLAGVDISNLYKKDAMILFSLSPHSPHVQRAINAFGSIENAAQALNDFNHGAISLTVPQQRLLLRAVADAKKYQGIDMDDLITQVTRIGKHIIAYSPEQEIRGEIEMLNKKYKIDINEIHRTSSKIRTLSDAAADAAITLQRQIRQLEKEKGNNAEGKRLEGVLNKLMKELSSKKYYSGVLNFLGEASSQIADIDTMLQGIPQTGTELEKAFGTAKILQDVKSLKEQYYPLVSALADENLTIDESIAQTDIDNIRQTAKDLKEFFDKKERMLDNLTESTMTNLMIEIVGNTTPDGQSMINAIRMAATDSTMFDWLYSVGRASNPIIGAMGSIIRNAQDSRDATMNNISLRIRRATDKLYKAGHNSEFMYEDDGHIVSDIDWGLYKAARSAKIKSLYVQGFQGFDLKQAIEDWEDQNTEDRIVDNTNGRTERVPNDSYRKINDFQEGWTQEQIDYYDTMMQLKGEIGSLLPAYAQHQYLPPQVRRKFLDAMHDAKNFKDVAKAVKNKAENFYKIREDDENYNMNGIIDGDEYQITEGAFDNTPLRQIPVFFVNRVEEGELLKNFSTGIAALAGTAANYDSMNQIAQVVEFIGDFVKNQSAKDKDPKGDVVQNKEIRVFKDLWKRGKNTNTTELIEGFIAQHIYGQNRDPNENKTWAKMFSNIIAYTSFKGLATNIKGAVANYLMGEFQMMIEAGAGEFYNFKDYAWAHTKLFGSAGIGGELAELLTNNVNHKSVLMRELFDPLQENFSEKSHTKYYKSMFRQLISHDCSFIGYSSGEYLIHYVNMYGVLHNQKVLLNGKKINLYDAFEVVNKQDGNSELHLKTGVTDLDGNAITDAFIDKVRKKLRYANQSTHGAMNDEDKGLLHQKWWGRGIMNFRQWMVEHYSRRFRKRHFDASLGEDREGYWYSLYKGLTNDDTKDTWNRGQKIDAIGLFMKDFYTFMFRSQAQWHNLDDMQKYNIKRVRAEMMMYICLLGLGFALGDPDKHKREFWRRWWIYQTKRAILDTEASMPHPKNISNWLTVLNSPMASLNTMNSLLYTFYGLTNGDLVTEIKSGDHKGENKYWRNIVKYNLPFFKDWEQMQRMDEDDAIFKIFKASPSNR</sequence>
<reference evidence="1" key="1">
    <citation type="journal article" date="2021" name="Proc. Natl. Acad. Sci. U.S.A.">
        <title>A Catalog of Tens of Thousands of Viruses from Human Metagenomes Reveals Hidden Associations with Chronic Diseases.</title>
        <authorList>
            <person name="Tisza M.J."/>
            <person name="Buck C.B."/>
        </authorList>
    </citation>
    <scope>NUCLEOTIDE SEQUENCE</scope>
    <source>
        <strain evidence="1">CtcfK29</strain>
    </source>
</reference>
<dbReference type="EMBL" id="BK014916">
    <property type="protein sequence ID" value="DAD82323.1"/>
    <property type="molecule type" value="Genomic_DNA"/>
</dbReference>
<organism evidence="1">
    <name type="scientific">CrAss-like virus sp. ctcfK29</name>
    <dbReference type="NCBI Taxonomy" id="2826827"/>
    <lineage>
        <taxon>Viruses</taxon>
        <taxon>Duplodnaviria</taxon>
        <taxon>Heunggongvirae</taxon>
        <taxon>Uroviricota</taxon>
        <taxon>Caudoviricetes</taxon>
        <taxon>Crassvirales</taxon>
    </lineage>
</organism>
<evidence type="ECO:0000313" key="1">
    <source>
        <dbReference type="EMBL" id="DAD82323.1"/>
    </source>
</evidence>
<name>A0A8S5MK81_9CAUD</name>
<protein>
    <submittedName>
        <fullName evidence="1">Nuclear pore complex protein</fullName>
    </submittedName>
</protein>